<reference evidence="2 3" key="1">
    <citation type="submission" date="2019-10" db="EMBL/GenBank/DDBJ databases">
        <title>Alkaliphilus serpentinus sp. nov. and Alkaliphilus pronyensis sp. nov., two novel anaerobic alkaliphilic species isolated from the serpentinized-hosted hydrothermal field of the Prony Bay (New Caledonia).</title>
        <authorList>
            <person name="Postec A."/>
        </authorList>
    </citation>
    <scope>NUCLEOTIDE SEQUENCE [LARGE SCALE GENOMIC DNA]</scope>
    <source>
        <strain evidence="2 3">LacT</strain>
    </source>
</reference>
<name>A0A833HQE5_9FIRM</name>
<gene>
    <name evidence="2" type="ORF">F8153_03430</name>
</gene>
<feature type="transmembrane region" description="Helical" evidence="1">
    <location>
        <begin position="120"/>
        <end position="140"/>
    </location>
</feature>
<keyword evidence="3" id="KW-1185">Reference proteome</keyword>
<keyword evidence="1" id="KW-0812">Transmembrane</keyword>
<protein>
    <submittedName>
        <fullName evidence="2">DUF3267 domain-containing protein</fullName>
    </submittedName>
</protein>
<keyword evidence="1" id="KW-1133">Transmembrane helix</keyword>
<dbReference type="EMBL" id="WBZB01000012">
    <property type="protein sequence ID" value="KAB3531782.1"/>
    <property type="molecule type" value="Genomic_DNA"/>
</dbReference>
<feature type="transmembrane region" description="Helical" evidence="1">
    <location>
        <begin position="146"/>
        <end position="166"/>
    </location>
</feature>
<proteinExistence type="predicted"/>
<dbReference type="OrthoDB" id="9789112at2"/>
<comment type="caution">
    <text evidence="2">The sequence shown here is derived from an EMBL/GenBank/DDBJ whole genome shotgun (WGS) entry which is preliminary data.</text>
</comment>
<dbReference type="Proteomes" id="UP000465601">
    <property type="component" value="Unassembled WGS sequence"/>
</dbReference>
<dbReference type="RefSeq" id="WP_151864962.1">
    <property type="nucleotide sequence ID" value="NZ_WBZB01000012.1"/>
</dbReference>
<dbReference type="InterPro" id="IPR021683">
    <property type="entry name" value="DUF3267"/>
</dbReference>
<dbReference type="AlphaFoldDB" id="A0A833HQE5"/>
<dbReference type="Pfam" id="PF11667">
    <property type="entry name" value="DUF3267"/>
    <property type="match status" value="1"/>
</dbReference>
<evidence type="ECO:0000313" key="3">
    <source>
        <dbReference type="Proteomes" id="UP000465601"/>
    </source>
</evidence>
<evidence type="ECO:0000313" key="2">
    <source>
        <dbReference type="EMBL" id="KAB3531782.1"/>
    </source>
</evidence>
<organism evidence="2 3">
    <name type="scientific">Alkaliphilus serpentinus</name>
    <dbReference type="NCBI Taxonomy" id="1482731"/>
    <lineage>
        <taxon>Bacteria</taxon>
        <taxon>Bacillati</taxon>
        <taxon>Bacillota</taxon>
        <taxon>Clostridia</taxon>
        <taxon>Peptostreptococcales</taxon>
        <taxon>Natronincolaceae</taxon>
        <taxon>Alkaliphilus</taxon>
    </lineage>
</organism>
<keyword evidence="1" id="KW-0472">Membrane</keyword>
<evidence type="ECO:0000256" key="1">
    <source>
        <dbReference type="SAM" id="Phobius"/>
    </source>
</evidence>
<sequence length="191" mass="21573">MDLELDKYTKEERIISIKRANIVAIFLMIGLFLLVAPIYYILWKENMMKGFNFSEGSLLNLIYQIGFIVMLTLIHEFLHVVGFIIAPGVGLKDTKIGVFWKKLTPYAHCKVHLRLDYYKFALLLPNVALGVVPLMLGIIIGSNIMAFWGGFMFVCGVGDFMILNLLRGLPKDTLVSDHPSEGGCLVYLPEK</sequence>
<feature type="transmembrane region" description="Helical" evidence="1">
    <location>
        <begin position="62"/>
        <end position="86"/>
    </location>
</feature>
<feature type="transmembrane region" description="Helical" evidence="1">
    <location>
        <begin position="20"/>
        <end position="42"/>
    </location>
</feature>
<accession>A0A833HQE5</accession>